<feature type="region of interest" description="Disordered" evidence="1">
    <location>
        <begin position="38"/>
        <end position="105"/>
    </location>
</feature>
<dbReference type="AlphaFoldDB" id="A0A9D4F2X3"/>
<accession>A0A9D4F2X3</accession>
<feature type="compositionally biased region" description="Basic and acidic residues" evidence="1">
    <location>
        <begin position="65"/>
        <end position="88"/>
    </location>
</feature>
<dbReference type="EMBL" id="JAIWYP010000008">
    <property type="protein sequence ID" value="KAH3790748.1"/>
    <property type="molecule type" value="Genomic_DNA"/>
</dbReference>
<reference evidence="2" key="1">
    <citation type="journal article" date="2019" name="bioRxiv">
        <title>The Genome of the Zebra Mussel, Dreissena polymorpha: A Resource for Invasive Species Research.</title>
        <authorList>
            <person name="McCartney M.A."/>
            <person name="Auch B."/>
            <person name="Kono T."/>
            <person name="Mallez S."/>
            <person name="Zhang Y."/>
            <person name="Obille A."/>
            <person name="Becker A."/>
            <person name="Abrahante J.E."/>
            <person name="Garbe J."/>
            <person name="Badalamenti J.P."/>
            <person name="Herman A."/>
            <person name="Mangelson H."/>
            <person name="Liachko I."/>
            <person name="Sullivan S."/>
            <person name="Sone E.D."/>
            <person name="Koren S."/>
            <person name="Silverstein K.A.T."/>
            <person name="Beckman K.B."/>
            <person name="Gohl D.M."/>
        </authorList>
    </citation>
    <scope>NUCLEOTIDE SEQUENCE</scope>
    <source>
        <strain evidence="2">Duluth1</strain>
        <tissue evidence="2">Whole animal</tissue>
    </source>
</reference>
<evidence type="ECO:0000313" key="3">
    <source>
        <dbReference type="Proteomes" id="UP000828390"/>
    </source>
</evidence>
<protein>
    <submittedName>
        <fullName evidence="2">Uncharacterized protein</fullName>
    </submittedName>
</protein>
<evidence type="ECO:0000256" key="1">
    <source>
        <dbReference type="SAM" id="MobiDB-lite"/>
    </source>
</evidence>
<proteinExistence type="predicted"/>
<sequence>MWFSKQGVVNLNALPSEKRSREFRVDDDSTGRKFIHQVTAESTKNHGIDDTPDDTTGEGKIYEQPGKKERGEMERKRERERERGERLSRYMSFGFSSAKRTGTVM</sequence>
<keyword evidence="3" id="KW-1185">Reference proteome</keyword>
<dbReference type="Proteomes" id="UP000828390">
    <property type="component" value="Unassembled WGS sequence"/>
</dbReference>
<evidence type="ECO:0000313" key="2">
    <source>
        <dbReference type="EMBL" id="KAH3790748.1"/>
    </source>
</evidence>
<name>A0A9D4F2X3_DREPO</name>
<gene>
    <name evidence="2" type="ORF">DPMN_168955</name>
</gene>
<organism evidence="2 3">
    <name type="scientific">Dreissena polymorpha</name>
    <name type="common">Zebra mussel</name>
    <name type="synonym">Mytilus polymorpha</name>
    <dbReference type="NCBI Taxonomy" id="45954"/>
    <lineage>
        <taxon>Eukaryota</taxon>
        <taxon>Metazoa</taxon>
        <taxon>Spiralia</taxon>
        <taxon>Lophotrochozoa</taxon>
        <taxon>Mollusca</taxon>
        <taxon>Bivalvia</taxon>
        <taxon>Autobranchia</taxon>
        <taxon>Heteroconchia</taxon>
        <taxon>Euheterodonta</taxon>
        <taxon>Imparidentia</taxon>
        <taxon>Neoheterodontei</taxon>
        <taxon>Myida</taxon>
        <taxon>Dreissenoidea</taxon>
        <taxon>Dreissenidae</taxon>
        <taxon>Dreissena</taxon>
    </lineage>
</organism>
<comment type="caution">
    <text evidence="2">The sequence shown here is derived from an EMBL/GenBank/DDBJ whole genome shotgun (WGS) entry which is preliminary data.</text>
</comment>
<feature type="compositionally biased region" description="Polar residues" evidence="1">
    <location>
        <begin position="94"/>
        <end position="105"/>
    </location>
</feature>
<reference evidence="2" key="2">
    <citation type="submission" date="2020-11" db="EMBL/GenBank/DDBJ databases">
        <authorList>
            <person name="McCartney M.A."/>
            <person name="Auch B."/>
            <person name="Kono T."/>
            <person name="Mallez S."/>
            <person name="Becker A."/>
            <person name="Gohl D.M."/>
            <person name="Silverstein K.A.T."/>
            <person name="Koren S."/>
            <person name="Bechman K.B."/>
            <person name="Herman A."/>
            <person name="Abrahante J.E."/>
            <person name="Garbe J."/>
        </authorList>
    </citation>
    <scope>NUCLEOTIDE SEQUENCE</scope>
    <source>
        <strain evidence="2">Duluth1</strain>
        <tissue evidence="2">Whole animal</tissue>
    </source>
</reference>